<feature type="domain" description="HIT" evidence="4">
    <location>
        <begin position="4"/>
        <end position="112"/>
    </location>
</feature>
<dbReference type="Gene3D" id="3.30.428.10">
    <property type="entry name" value="HIT-like"/>
    <property type="match status" value="1"/>
</dbReference>
<protein>
    <submittedName>
        <fullName evidence="5">Histidine triad nucleotide-binding protein</fullName>
    </submittedName>
</protein>
<evidence type="ECO:0000313" key="6">
    <source>
        <dbReference type="Proteomes" id="UP000176431"/>
    </source>
</evidence>
<proteinExistence type="predicted"/>
<feature type="active site" description="Tele-AMP-histidine intermediate" evidence="1">
    <location>
        <position position="99"/>
    </location>
</feature>
<evidence type="ECO:0000259" key="4">
    <source>
        <dbReference type="PROSITE" id="PS51084"/>
    </source>
</evidence>
<organism evidence="5 6">
    <name type="scientific">Candidatus Azambacteria bacterium RIFCSPHIGHO2_01_FULL_40_24</name>
    <dbReference type="NCBI Taxonomy" id="1797301"/>
    <lineage>
        <taxon>Bacteria</taxon>
        <taxon>Candidatus Azamiibacteriota</taxon>
    </lineage>
</organism>
<dbReference type="Pfam" id="PF11969">
    <property type="entry name" value="DcpS_C"/>
    <property type="match status" value="1"/>
</dbReference>
<sequence length="112" mass="12375">MNCVFCKIVSREIPADIVVEDEEFLVFKDINPKAPIHLIIIPKTHLGPVSALSGENENLLGRLILKAKEAAATIGVSENGYRLVFNVGRDAGMEIDHLHLHLLGGKPMKFEF</sequence>
<dbReference type="EMBL" id="MEYK01000024">
    <property type="protein sequence ID" value="OGD25081.1"/>
    <property type="molecule type" value="Genomic_DNA"/>
</dbReference>
<gene>
    <name evidence="5" type="ORF">A2819_01820</name>
</gene>
<dbReference type="GO" id="GO:0003824">
    <property type="term" value="F:catalytic activity"/>
    <property type="evidence" value="ECO:0007669"/>
    <property type="project" value="InterPro"/>
</dbReference>
<evidence type="ECO:0000313" key="5">
    <source>
        <dbReference type="EMBL" id="OGD25081.1"/>
    </source>
</evidence>
<dbReference type="InterPro" id="IPR036265">
    <property type="entry name" value="HIT-like_sf"/>
</dbReference>
<evidence type="ECO:0000256" key="2">
    <source>
        <dbReference type="PIRSR" id="PIRSR601310-3"/>
    </source>
</evidence>
<evidence type="ECO:0000256" key="1">
    <source>
        <dbReference type="PIRSR" id="PIRSR601310-1"/>
    </source>
</evidence>
<name>A0A1F5B3B6_9BACT</name>
<accession>A0A1F5B3B6</accession>
<reference evidence="5 6" key="1">
    <citation type="journal article" date="2016" name="Nat. Commun.">
        <title>Thousands of microbial genomes shed light on interconnected biogeochemical processes in an aquifer system.</title>
        <authorList>
            <person name="Anantharaman K."/>
            <person name="Brown C.T."/>
            <person name="Hug L.A."/>
            <person name="Sharon I."/>
            <person name="Castelle C.J."/>
            <person name="Probst A.J."/>
            <person name="Thomas B.C."/>
            <person name="Singh A."/>
            <person name="Wilkins M.J."/>
            <person name="Karaoz U."/>
            <person name="Brodie E.L."/>
            <person name="Williams K.H."/>
            <person name="Hubbard S.S."/>
            <person name="Banfield J.F."/>
        </authorList>
    </citation>
    <scope>NUCLEOTIDE SEQUENCE [LARGE SCALE GENOMIC DNA]</scope>
</reference>
<dbReference type="CDD" id="cd01276">
    <property type="entry name" value="PKCI_related"/>
    <property type="match status" value="1"/>
</dbReference>
<dbReference type="AlphaFoldDB" id="A0A1F5B3B6"/>
<dbReference type="Proteomes" id="UP000176431">
    <property type="component" value="Unassembled WGS sequence"/>
</dbReference>
<comment type="caution">
    <text evidence="5">The sequence shown here is derived from an EMBL/GenBank/DDBJ whole genome shotgun (WGS) entry which is preliminary data.</text>
</comment>
<dbReference type="InterPro" id="IPR001310">
    <property type="entry name" value="Histidine_triad_HIT"/>
</dbReference>
<dbReference type="PANTHER" id="PTHR23089">
    <property type="entry name" value="HISTIDINE TRIAD HIT PROTEIN"/>
    <property type="match status" value="1"/>
</dbReference>
<evidence type="ECO:0000256" key="3">
    <source>
        <dbReference type="PROSITE-ProRule" id="PRU00464"/>
    </source>
</evidence>
<dbReference type="InterPro" id="IPR011146">
    <property type="entry name" value="HIT-like"/>
</dbReference>
<dbReference type="PROSITE" id="PS51084">
    <property type="entry name" value="HIT_2"/>
    <property type="match status" value="1"/>
</dbReference>
<dbReference type="SUPFAM" id="SSF54197">
    <property type="entry name" value="HIT-like"/>
    <property type="match status" value="1"/>
</dbReference>
<feature type="short sequence motif" description="Histidine triad motif" evidence="2 3">
    <location>
        <begin position="97"/>
        <end position="101"/>
    </location>
</feature>
<dbReference type="PRINTS" id="PR00332">
    <property type="entry name" value="HISTRIAD"/>
</dbReference>